<dbReference type="InterPro" id="IPR036412">
    <property type="entry name" value="HAD-like_sf"/>
</dbReference>
<evidence type="ECO:0000256" key="2">
    <source>
        <dbReference type="ARBA" id="ARBA00005135"/>
    </source>
</evidence>
<comment type="caution">
    <text evidence="9">The sequence shown here is derived from an EMBL/GenBank/DDBJ whole genome shotgun (WGS) entry which is preliminary data.</text>
</comment>
<keyword evidence="4" id="KW-0028">Amino-acid biosynthesis</keyword>
<sequence>MKKLFVTDCEGPISLNDNAFELASHFIPDGDKFFAAVSKYDDILAYEIKRPGYNAGDTLKLITPFLKAYNVTNDKIVEFSKENISLVPWARELLQRVQGLMPSYIISTSYKQYIEALCNLINFPLENTYYTSLDIDSHELPEDEREKLFQFKDMIVEGADFETMDKIFFEEIPQMRIGKLIEDVKTVGGEGKRLALKEILKKEKLPIKSTLYIGDSITDVEPLRYTRGRGLAVSFNGNHYAVREADIVIIAENALPLALIADLHSRFGRDYIIEFVKAYTMDPERALENFRISYNIFEKFMETSKKKFPRILIPDDNIEEIAEESLQMRKRVRGEAIGGLG</sequence>
<reference evidence="9 10" key="1">
    <citation type="submission" date="2018-06" db="EMBL/GenBank/DDBJ databases">
        <title>Draft genome sequence of hyperthermophilic methanogen Methanothermobacter tenebrarum sp. MCM-B 1447.</title>
        <authorList>
            <person name="Pore S.D."/>
            <person name="Dagar S."/>
            <person name="Dhakephalkar P.K."/>
        </authorList>
    </citation>
    <scope>NUCLEOTIDE SEQUENCE [LARGE SCALE GENOMIC DNA]</scope>
    <source>
        <strain evidence="9 10">MCM B 1447</strain>
    </source>
</reference>
<keyword evidence="8" id="KW-0718">Serine biosynthesis</keyword>
<dbReference type="Gene3D" id="3.40.50.1000">
    <property type="entry name" value="HAD superfamily/HAD-like"/>
    <property type="match status" value="1"/>
</dbReference>
<dbReference type="SUPFAM" id="SSF56784">
    <property type="entry name" value="HAD-like"/>
    <property type="match status" value="1"/>
</dbReference>
<dbReference type="InterPro" id="IPR024196">
    <property type="entry name" value="NiFe_hyd_3_EhaR"/>
</dbReference>
<dbReference type="Proteomes" id="UP000249782">
    <property type="component" value="Unassembled WGS sequence"/>
</dbReference>
<dbReference type="GO" id="GO:0000287">
    <property type="term" value="F:magnesium ion binding"/>
    <property type="evidence" value="ECO:0007669"/>
    <property type="project" value="TreeGrafter"/>
</dbReference>
<accession>A0A328PH98</accession>
<keyword evidence="5" id="KW-0479">Metal-binding</keyword>
<evidence type="ECO:0000256" key="1">
    <source>
        <dbReference type="ARBA" id="ARBA00001946"/>
    </source>
</evidence>
<evidence type="ECO:0000256" key="6">
    <source>
        <dbReference type="ARBA" id="ARBA00022801"/>
    </source>
</evidence>
<dbReference type="RefSeq" id="WP_112094003.1">
    <property type="nucleotide sequence ID" value="NZ_QLOE01000005.1"/>
</dbReference>
<protein>
    <recommendedName>
        <fullName evidence="3">phosphoserine phosphatase</fullName>
        <ecNumber evidence="3">3.1.3.3</ecNumber>
    </recommendedName>
</protein>
<keyword evidence="7" id="KW-0460">Magnesium</keyword>
<dbReference type="GO" id="GO:0005737">
    <property type="term" value="C:cytoplasm"/>
    <property type="evidence" value="ECO:0007669"/>
    <property type="project" value="TreeGrafter"/>
</dbReference>
<evidence type="ECO:0000256" key="5">
    <source>
        <dbReference type="ARBA" id="ARBA00022723"/>
    </source>
</evidence>
<evidence type="ECO:0000256" key="7">
    <source>
        <dbReference type="ARBA" id="ARBA00022842"/>
    </source>
</evidence>
<dbReference type="PANTHER" id="PTHR43344:SF2">
    <property type="entry name" value="PHOSPHOSERINE PHOSPHATASE"/>
    <property type="match status" value="1"/>
</dbReference>
<evidence type="ECO:0000256" key="4">
    <source>
        <dbReference type="ARBA" id="ARBA00022605"/>
    </source>
</evidence>
<dbReference type="EC" id="3.1.3.3" evidence="3"/>
<name>A0A328PH98_9EURY</name>
<dbReference type="GO" id="GO:0006564">
    <property type="term" value="P:L-serine biosynthetic process"/>
    <property type="evidence" value="ECO:0007669"/>
    <property type="project" value="UniProtKB-KW"/>
</dbReference>
<dbReference type="OrthoDB" id="359083at2157"/>
<evidence type="ECO:0000313" key="9">
    <source>
        <dbReference type="EMBL" id="RAO79026.1"/>
    </source>
</evidence>
<proteinExistence type="predicted"/>
<dbReference type="GO" id="GO:0036424">
    <property type="term" value="F:L-phosphoserine phosphatase activity"/>
    <property type="evidence" value="ECO:0007669"/>
    <property type="project" value="TreeGrafter"/>
</dbReference>
<organism evidence="9 10">
    <name type="scientific">Methanothermobacter tenebrarum</name>
    <dbReference type="NCBI Taxonomy" id="680118"/>
    <lineage>
        <taxon>Archaea</taxon>
        <taxon>Methanobacteriati</taxon>
        <taxon>Methanobacteriota</taxon>
        <taxon>Methanomada group</taxon>
        <taxon>Methanobacteria</taxon>
        <taxon>Methanobacteriales</taxon>
        <taxon>Methanobacteriaceae</taxon>
        <taxon>Methanothermobacter</taxon>
    </lineage>
</organism>
<gene>
    <name evidence="9" type="ORF">DPC56_05140</name>
</gene>
<dbReference type="Gene3D" id="1.10.3870.10">
    <property type="entry name" value="AF1437-like domain superfamily"/>
    <property type="match status" value="1"/>
</dbReference>
<evidence type="ECO:0000256" key="8">
    <source>
        <dbReference type="ARBA" id="ARBA00023299"/>
    </source>
</evidence>
<comment type="cofactor">
    <cofactor evidence="1">
        <name>Mg(2+)</name>
        <dbReference type="ChEBI" id="CHEBI:18420"/>
    </cofactor>
</comment>
<comment type="pathway">
    <text evidence="2">Amino-acid biosynthesis; L-serine biosynthesis; L-serine from 3-phospho-D-glycerate: step 3/3.</text>
</comment>
<evidence type="ECO:0000256" key="3">
    <source>
        <dbReference type="ARBA" id="ARBA00012640"/>
    </source>
</evidence>
<evidence type="ECO:0000313" key="10">
    <source>
        <dbReference type="Proteomes" id="UP000249782"/>
    </source>
</evidence>
<dbReference type="InterPro" id="IPR050582">
    <property type="entry name" value="HAD-like_SerB"/>
</dbReference>
<dbReference type="PIRSF" id="PIRSF019370">
    <property type="entry name" value="EhaR"/>
    <property type="match status" value="1"/>
</dbReference>
<keyword evidence="6" id="KW-0378">Hydrolase</keyword>
<dbReference type="AlphaFoldDB" id="A0A328PH98"/>
<dbReference type="EMBL" id="QLOE01000005">
    <property type="protein sequence ID" value="RAO79026.1"/>
    <property type="molecule type" value="Genomic_DNA"/>
</dbReference>
<dbReference type="InterPro" id="IPR023214">
    <property type="entry name" value="HAD_sf"/>
</dbReference>
<keyword evidence="10" id="KW-1185">Reference proteome</keyword>
<dbReference type="PANTHER" id="PTHR43344">
    <property type="entry name" value="PHOSPHOSERINE PHOSPHATASE"/>
    <property type="match status" value="1"/>
</dbReference>